<protein>
    <submittedName>
        <fullName evidence="1">Protein pim1</fullName>
    </submittedName>
</protein>
<keyword evidence="2" id="KW-1185">Reference proteome</keyword>
<dbReference type="Gene3D" id="2.130.10.30">
    <property type="entry name" value="Regulator of chromosome condensation 1/beta-lactamase-inhibitor protein II"/>
    <property type="match status" value="2"/>
</dbReference>
<dbReference type="EMBL" id="LSRX01000269">
    <property type="protein sequence ID" value="OLQ02266.1"/>
    <property type="molecule type" value="Genomic_DNA"/>
</dbReference>
<proteinExistence type="predicted"/>
<name>A0A1Q9E4C9_SYMMI</name>
<dbReference type="Proteomes" id="UP000186817">
    <property type="component" value="Unassembled WGS sequence"/>
</dbReference>
<dbReference type="PANTHER" id="PTHR45982:SF1">
    <property type="entry name" value="REGULATOR OF CHROMOSOME CONDENSATION"/>
    <property type="match status" value="1"/>
</dbReference>
<dbReference type="OrthoDB" id="5370059at2759"/>
<dbReference type="AlphaFoldDB" id="A0A1Q9E4C9"/>
<accession>A0A1Q9E4C9</accession>
<dbReference type="InterPro" id="IPR051553">
    <property type="entry name" value="Ran_GTPase-activating"/>
</dbReference>
<evidence type="ECO:0000313" key="2">
    <source>
        <dbReference type="Proteomes" id="UP000186817"/>
    </source>
</evidence>
<sequence length="674" mass="71565">MAIAVEVGLISGKTATVQAALDETVETLKRRAQTALGVGKGRLLDSMGDVLDGCMLIKTARLQNGDLLTLHIRKVQVTACCHAFAAILGDGSAVTWGHAECGGDSSVVQNQLKDVQQIQASFSAFAAILGDGSVVTWGKAFYGSDSSAVQDQLKNVQQIQASDAHFAAVLSDGSVVTWGEPSYEDDSSVCDQLKDVRQIQASDGAFAAILGDGTVVTWGNDGHGGDSTSVQDQLKNVQQIQASGGAFAAILGDGSVVTWGHDESGGDSATVQDQLKNVQQIQASGHSFAAVLGDGSVVTWGKAMYGGDCGSIQSQLKNVQQISGSRGAFAAILGDGSVVTWGSELYGVDTSPVQDQLKNVQQIEASIGAFAAILGNGSVVTWGKAFYGSDSTAVQDQLKNVQQIQASGHAFAAILGDGSVVTWGNAGYGGDSTSVQDQLQNSEEDVMFSISTLVTTLFLEFLAMDPPGHGWVRNRMPPGKRLRATLANYNGDYRYYLGDGPEAYRAWRRRLIPDALALMQLDKRDAILAGQRFIHPRLGGVSRRPERQPAETAARLLIAFAGARQVTMDVELLDALCAPLQDALERWLSGEREDDAGMLPLAPETIADALSAVVSCGVRPQRLHHLFVDCILREEVSAWERCDVADLCTIASTVSLLCDDSKVFKYRFPGSSKE</sequence>
<gene>
    <name evidence="1" type="primary">pim1</name>
    <name evidence="1" type="ORF">AK812_SmicGene14924</name>
</gene>
<evidence type="ECO:0000313" key="1">
    <source>
        <dbReference type="EMBL" id="OLQ02266.1"/>
    </source>
</evidence>
<dbReference type="InterPro" id="IPR009091">
    <property type="entry name" value="RCC1/BLIP-II"/>
</dbReference>
<reference evidence="1 2" key="1">
    <citation type="submission" date="2016-02" db="EMBL/GenBank/DDBJ databases">
        <title>Genome analysis of coral dinoflagellate symbionts highlights evolutionary adaptations to a symbiotic lifestyle.</title>
        <authorList>
            <person name="Aranda M."/>
            <person name="Li Y."/>
            <person name="Liew Y.J."/>
            <person name="Baumgarten S."/>
            <person name="Simakov O."/>
            <person name="Wilson M."/>
            <person name="Piel J."/>
            <person name="Ashoor H."/>
            <person name="Bougouffa S."/>
            <person name="Bajic V.B."/>
            <person name="Ryu T."/>
            <person name="Ravasi T."/>
            <person name="Bayer T."/>
            <person name="Micklem G."/>
            <person name="Kim H."/>
            <person name="Bhak J."/>
            <person name="Lajeunesse T.C."/>
            <person name="Voolstra C.R."/>
        </authorList>
    </citation>
    <scope>NUCLEOTIDE SEQUENCE [LARGE SCALE GENOMIC DNA]</scope>
    <source>
        <strain evidence="1 2">CCMP2467</strain>
    </source>
</reference>
<comment type="caution">
    <text evidence="1">The sequence shown here is derived from an EMBL/GenBank/DDBJ whole genome shotgun (WGS) entry which is preliminary data.</text>
</comment>
<dbReference type="SUPFAM" id="SSF50985">
    <property type="entry name" value="RCC1/BLIP-II"/>
    <property type="match status" value="1"/>
</dbReference>
<dbReference type="PANTHER" id="PTHR45982">
    <property type="entry name" value="REGULATOR OF CHROMOSOME CONDENSATION"/>
    <property type="match status" value="1"/>
</dbReference>
<organism evidence="1 2">
    <name type="scientific">Symbiodinium microadriaticum</name>
    <name type="common">Dinoflagellate</name>
    <name type="synonym">Zooxanthella microadriatica</name>
    <dbReference type="NCBI Taxonomy" id="2951"/>
    <lineage>
        <taxon>Eukaryota</taxon>
        <taxon>Sar</taxon>
        <taxon>Alveolata</taxon>
        <taxon>Dinophyceae</taxon>
        <taxon>Suessiales</taxon>
        <taxon>Symbiodiniaceae</taxon>
        <taxon>Symbiodinium</taxon>
    </lineage>
</organism>